<dbReference type="RefSeq" id="WP_234219373.1">
    <property type="nucleotide sequence ID" value="NZ_JAGQAF010000004.1"/>
</dbReference>
<dbReference type="AlphaFoldDB" id="A0A9Q3WK21"/>
<proteinExistence type="predicted"/>
<dbReference type="Proteomes" id="UP000813672">
    <property type="component" value="Unassembled WGS sequence"/>
</dbReference>
<evidence type="ECO:0000313" key="2">
    <source>
        <dbReference type="Proteomes" id="UP000813672"/>
    </source>
</evidence>
<evidence type="ECO:0000313" key="1">
    <source>
        <dbReference type="EMBL" id="MCE8537501.1"/>
    </source>
</evidence>
<comment type="caution">
    <text evidence="1">The sequence shown here is derived from an EMBL/GenBank/DDBJ whole genome shotgun (WGS) entry which is preliminary data.</text>
</comment>
<organism evidence="1 2">
    <name type="scientific">Ruegeria pomeroyi</name>
    <dbReference type="NCBI Taxonomy" id="89184"/>
    <lineage>
        <taxon>Bacteria</taxon>
        <taxon>Pseudomonadati</taxon>
        <taxon>Pseudomonadota</taxon>
        <taxon>Alphaproteobacteria</taxon>
        <taxon>Rhodobacterales</taxon>
        <taxon>Roseobacteraceae</taxon>
        <taxon>Ruegeria</taxon>
    </lineage>
</organism>
<name>A0A9Q3WK21_9RHOB</name>
<sequence>MILHTDTALLAHRPVHLQLPSEEERTAARYVTPRRTAKAWRAGRIARLFAFRRLVSLS</sequence>
<gene>
    <name evidence="1" type="ORF">KBY27_08530</name>
</gene>
<dbReference type="EMBL" id="JAGQAF010000004">
    <property type="protein sequence ID" value="MCE8537501.1"/>
    <property type="molecule type" value="Genomic_DNA"/>
</dbReference>
<protein>
    <submittedName>
        <fullName evidence="1">Uncharacterized protein</fullName>
    </submittedName>
</protein>
<accession>A0A9Q3WK21</accession>
<reference evidence="1" key="1">
    <citation type="journal article" date="2021" name="Environ. Microbiol.">
        <title>Cryptic niche differentiation of novel sediment ecotypes of Rugeria pomeroyi correlates with nitrate respiration.</title>
        <authorList>
            <person name="Lin X."/>
            <person name="McNichol J."/>
            <person name="Chu X."/>
            <person name="Qian Y."/>
            <person name="Luo H."/>
        </authorList>
    </citation>
    <scope>NUCLEOTIDE SEQUENCE</scope>
    <source>
        <strain evidence="1">SZCCDBB064</strain>
    </source>
</reference>